<dbReference type="OrthoDB" id="1645442at2"/>
<dbReference type="EMBL" id="QOHO01000110">
    <property type="protein sequence ID" value="RFZ75960.1"/>
    <property type="molecule type" value="Genomic_DNA"/>
</dbReference>
<reference evidence="2 5" key="2">
    <citation type="journal article" date="2024" name="Int. J. Syst. Evol. Microbiol.">
        <title>Lacrimispora brassicae sp. nov. isolated from fermented cabbage, and proposal of Clostridium indicum Gundawar et al. 2019 and Clostridium methoxybenzovorans Mechichi et al. 1999 as heterotypic synonyms of Lacrimispora amygdalina (Parshina et al. 2003) Haas and Blanchard 2020 and Lacrimispora indolis (McClung and McCoy 1957) Haas and Blanchard 2020, respectively.</title>
        <authorList>
            <person name="Kobayashi H."/>
            <person name="Tanizawa Y."/>
            <person name="Sakamoto M."/>
            <person name="Ohkuma M."/>
            <person name="Tohno M."/>
        </authorList>
    </citation>
    <scope>NUCLEOTIDE SEQUENCE [LARGE SCALE GENOMIC DNA]</scope>
    <source>
        <strain evidence="2 5">DSM 12857</strain>
    </source>
</reference>
<dbReference type="InterPro" id="IPR041581">
    <property type="entry name" value="Glyoxalase_6"/>
</dbReference>
<gene>
    <name evidence="3" type="ORF">DS742_26175</name>
    <name evidence="2" type="ORF">LAD12857_43840</name>
</gene>
<organism evidence="3 4">
    <name type="scientific">Lacrimispora amygdalina</name>
    <dbReference type="NCBI Taxonomy" id="253257"/>
    <lineage>
        <taxon>Bacteria</taxon>
        <taxon>Bacillati</taxon>
        <taxon>Bacillota</taxon>
        <taxon>Clostridia</taxon>
        <taxon>Lachnospirales</taxon>
        <taxon>Lachnospiraceae</taxon>
        <taxon>Lacrimispora</taxon>
    </lineage>
</organism>
<dbReference type="PANTHER" id="PTHR35908">
    <property type="entry name" value="HYPOTHETICAL FUSION PROTEIN"/>
    <property type="match status" value="1"/>
</dbReference>
<keyword evidence="5" id="KW-1185">Reference proteome</keyword>
<dbReference type="InterPro" id="IPR029068">
    <property type="entry name" value="Glyas_Bleomycin-R_OHBP_Dase"/>
</dbReference>
<dbReference type="RefSeq" id="WP_117419862.1">
    <property type="nucleotide sequence ID" value="NZ_BRPJ01000096.1"/>
</dbReference>
<evidence type="ECO:0000313" key="5">
    <source>
        <dbReference type="Proteomes" id="UP001419084"/>
    </source>
</evidence>
<sequence>MNIKLKTVILECRDIPQLLSFYTGLLHWPVVFEIDTFVGIHSNQDEMGIAFQYDENYIPPTWPSKPGHQQMMAHLDFAVDDKNELKEAMEKAIKLGAKIADEQYGGEEWVTMLDPAGHPFCFVVWNH</sequence>
<evidence type="ECO:0000259" key="1">
    <source>
        <dbReference type="PROSITE" id="PS51819"/>
    </source>
</evidence>
<name>A0A3E2N4P8_9FIRM</name>
<feature type="domain" description="VOC" evidence="1">
    <location>
        <begin position="4"/>
        <end position="125"/>
    </location>
</feature>
<dbReference type="Proteomes" id="UP001419084">
    <property type="component" value="Unassembled WGS sequence"/>
</dbReference>
<evidence type="ECO:0000313" key="2">
    <source>
        <dbReference type="EMBL" id="GLB32461.1"/>
    </source>
</evidence>
<proteinExistence type="predicted"/>
<reference evidence="3 4" key="1">
    <citation type="submission" date="2018-07" db="EMBL/GenBank/DDBJ databases">
        <title>New species, Clostridium PI-S10-A1B.</title>
        <authorList>
            <person name="Krishna G."/>
            <person name="Summeta K."/>
            <person name="Shikha S."/>
            <person name="Prabhu P.B."/>
            <person name="Suresh K."/>
        </authorList>
    </citation>
    <scope>NUCLEOTIDE SEQUENCE [LARGE SCALE GENOMIC DNA]</scope>
    <source>
        <strain evidence="3 4">PI-S10-A1B</strain>
    </source>
</reference>
<dbReference type="Gene3D" id="3.10.180.10">
    <property type="entry name" value="2,3-Dihydroxybiphenyl 1,2-Dioxygenase, domain 1"/>
    <property type="match status" value="1"/>
</dbReference>
<dbReference type="CDD" id="cd06587">
    <property type="entry name" value="VOC"/>
    <property type="match status" value="1"/>
</dbReference>
<accession>A0A3E2N4P8</accession>
<dbReference type="SUPFAM" id="SSF54593">
    <property type="entry name" value="Glyoxalase/Bleomycin resistance protein/Dihydroxybiphenyl dioxygenase"/>
    <property type="match status" value="1"/>
</dbReference>
<dbReference type="PROSITE" id="PS51819">
    <property type="entry name" value="VOC"/>
    <property type="match status" value="1"/>
</dbReference>
<dbReference type="Pfam" id="PF18029">
    <property type="entry name" value="Glyoxalase_6"/>
    <property type="match status" value="1"/>
</dbReference>
<evidence type="ECO:0000313" key="3">
    <source>
        <dbReference type="EMBL" id="RFZ75960.1"/>
    </source>
</evidence>
<dbReference type="AlphaFoldDB" id="A0A3E2N4P8"/>
<comment type="caution">
    <text evidence="3">The sequence shown here is derived from an EMBL/GenBank/DDBJ whole genome shotgun (WGS) entry which is preliminary data.</text>
</comment>
<dbReference type="EMBL" id="BRPJ01000096">
    <property type="protein sequence ID" value="GLB32461.1"/>
    <property type="molecule type" value="Genomic_DNA"/>
</dbReference>
<protein>
    <submittedName>
        <fullName evidence="2">Glyoxalase/bleomycin resistance/dioxygenase family protein</fullName>
    </submittedName>
    <submittedName>
        <fullName evidence="3">VOC family protein</fullName>
    </submittedName>
</protein>
<dbReference type="Proteomes" id="UP000260680">
    <property type="component" value="Unassembled WGS sequence"/>
</dbReference>
<dbReference type="PANTHER" id="PTHR35908:SF1">
    <property type="entry name" value="CONSERVED PROTEIN"/>
    <property type="match status" value="1"/>
</dbReference>
<evidence type="ECO:0000313" key="4">
    <source>
        <dbReference type="Proteomes" id="UP000260680"/>
    </source>
</evidence>
<dbReference type="InterPro" id="IPR037523">
    <property type="entry name" value="VOC_core"/>
</dbReference>